<dbReference type="Proteomes" id="UP000001514">
    <property type="component" value="Unassembled WGS sequence"/>
</dbReference>
<dbReference type="EMBL" id="GL377604">
    <property type="protein sequence ID" value="EFJ20005.1"/>
    <property type="molecule type" value="Genomic_DNA"/>
</dbReference>
<organism evidence="3">
    <name type="scientific">Selaginella moellendorffii</name>
    <name type="common">Spikemoss</name>
    <dbReference type="NCBI Taxonomy" id="88036"/>
    <lineage>
        <taxon>Eukaryota</taxon>
        <taxon>Viridiplantae</taxon>
        <taxon>Streptophyta</taxon>
        <taxon>Embryophyta</taxon>
        <taxon>Tracheophyta</taxon>
        <taxon>Lycopodiopsida</taxon>
        <taxon>Selaginellales</taxon>
        <taxon>Selaginellaceae</taxon>
        <taxon>Selaginella</taxon>
    </lineage>
</organism>
<evidence type="ECO:0000313" key="1">
    <source>
        <dbReference type="EMBL" id="EFJ07443.1"/>
    </source>
</evidence>
<dbReference type="InParanoid" id="D8S6W4"/>
<feature type="non-terminal residue" evidence="2">
    <location>
        <position position="367"/>
    </location>
</feature>
<dbReference type="Gramene" id="EFJ07443">
    <property type="protein sequence ID" value="EFJ07443"/>
    <property type="gene ID" value="SELMODRAFT_42259"/>
</dbReference>
<proteinExistence type="predicted"/>
<feature type="non-terminal residue" evidence="2">
    <location>
        <position position="1"/>
    </location>
</feature>
<evidence type="ECO:0000313" key="2">
    <source>
        <dbReference type="EMBL" id="EFJ20005.1"/>
    </source>
</evidence>
<dbReference type="HOGENOM" id="CLU_026339_0_0_1"/>
<dbReference type="EMBL" id="GL377685">
    <property type="protein sequence ID" value="EFJ07443.1"/>
    <property type="molecule type" value="Genomic_DNA"/>
</dbReference>
<dbReference type="OMA" id="QQFVSHI"/>
<protein>
    <submittedName>
        <fullName evidence="2">Uncharacterized protein</fullName>
    </submittedName>
</protein>
<gene>
    <name evidence="1" type="ORF">SELMODRAFT_42259</name>
    <name evidence="2" type="ORF">SELMODRAFT_52204</name>
</gene>
<dbReference type="PANTHER" id="PTHR37745">
    <property type="entry name" value="EXPRESSED PROTEIN"/>
    <property type="match status" value="1"/>
</dbReference>
<dbReference type="eggNOG" id="ENOG502QRZC">
    <property type="taxonomic scope" value="Eukaryota"/>
</dbReference>
<dbReference type="FunCoup" id="D8S6W4">
    <property type="interactions" value="1776"/>
</dbReference>
<name>D8S6W4_SELML</name>
<evidence type="ECO:0000313" key="3">
    <source>
        <dbReference type="Proteomes" id="UP000001514"/>
    </source>
</evidence>
<dbReference type="OrthoDB" id="1893723at2759"/>
<reference evidence="2 3" key="1">
    <citation type="journal article" date="2011" name="Science">
        <title>The Selaginella genome identifies genetic changes associated with the evolution of vascular plants.</title>
        <authorList>
            <person name="Banks J.A."/>
            <person name="Nishiyama T."/>
            <person name="Hasebe M."/>
            <person name="Bowman J.L."/>
            <person name="Gribskov M."/>
            <person name="dePamphilis C."/>
            <person name="Albert V.A."/>
            <person name="Aono N."/>
            <person name="Aoyama T."/>
            <person name="Ambrose B.A."/>
            <person name="Ashton N.W."/>
            <person name="Axtell M.J."/>
            <person name="Barker E."/>
            <person name="Barker M.S."/>
            <person name="Bennetzen J.L."/>
            <person name="Bonawitz N.D."/>
            <person name="Chapple C."/>
            <person name="Cheng C."/>
            <person name="Correa L.G."/>
            <person name="Dacre M."/>
            <person name="DeBarry J."/>
            <person name="Dreyer I."/>
            <person name="Elias M."/>
            <person name="Engstrom E.M."/>
            <person name="Estelle M."/>
            <person name="Feng L."/>
            <person name="Finet C."/>
            <person name="Floyd S.K."/>
            <person name="Frommer W.B."/>
            <person name="Fujita T."/>
            <person name="Gramzow L."/>
            <person name="Gutensohn M."/>
            <person name="Harholt J."/>
            <person name="Hattori M."/>
            <person name="Heyl A."/>
            <person name="Hirai T."/>
            <person name="Hiwatashi Y."/>
            <person name="Ishikawa M."/>
            <person name="Iwata M."/>
            <person name="Karol K.G."/>
            <person name="Koehler B."/>
            <person name="Kolukisaoglu U."/>
            <person name="Kubo M."/>
            <person name="Kurata T."/>
            <person name="Lalonde S."/>
            <person name="Li K."/>
            <person name="Li Y."/>
            <person name="Litt A."/>
            <person name="Lyons E."/>
            <person name="Manning G."/>
            <person name="Maruyama T."/>
            <person name="Michael T.P."/>
            <person name="Mikami K."/>
            <person name="Miyazaki S."/>
            <person name="Morinaga S."/>
            <person name="Murata T."/>
            <person name="Mueller-Roeber B."/>
            <person name="Nelson D.R."/>
            <person name="Obara M."/>
            <person name="Oguri Y."/>
            <person name="Olmstead R.G."/>
            <person name="Onodera N."/>
            <person name="Petersen B.L."/>
            <person name="Pils B."/>
            <person name="Prigge M."/>
            <person name="Rensing S.A."/>
            <person name="Riano-Pachon D.M."/>
            <person name="Roberts A.W."/>
            <person name="Sato Y."/>
            <person name="Scheller H.V."/>
            <person name="Schulz B."/>
            <person name="Schulz C."/>
            <person name="Shakirov E.V."/>
            <person name="Shibagaki N."/>
            <person name="Shinohara N."/>
            <person name="Shippen D.E."/>
            <person name="Soerensen I."/>
            <person name="Sotooka R."/>
            <person name="Sugimoto N."/>
            <person name="Sugita M."/>
            <person name="Sumikawa N."/>
            <person name="Tanurdzic M."/>
            <person name="Theissen G."/>
            <person name="Ulvskov P."/>
            <person name="Wakazuki S."/>
            <person name="Weng J.K."/>
            <person name="Willats W.W."/>
            <person name="Wipf D."/>
            <person name="Wolf P.G."/>
            <person name="Yang L."/>
            <person name="Zimmer A.D."/>
            <person name="Zhu Q."/>
            <person name="Mitros T."/>
            <person name="Hellsten U."/>
            <person name="Loque D."/>
            <person name="Otillar R."/>
            <person name="Salamov A."/>
            <person name="Schmutz J."/>
            <person name="Shapiro H."/>
            <person name="Lindquist E."/>
            <person name="Lucas S."/>
            <person name="Rokhsar D."/>
            <person name="Grigoriev I.V."/>
        </authorList>
    </citation>
    <scope>NUCLEOTIDE SEQUENCE [LARGE SCALE GENOMIC DNA]</scope>
</reference>
<sequence length="367" mass="42108">IVVDPEPFVSTQFYTFNRASHQLMVQCVLAKRYAHPEEIKLATPTSILSSWRAVWKDRHEDTAYQTGWKRIQDKLHAQVDEHGNELLYFKSNPQQFVPYIDQWQEIVQGFHADADLKHLGLKDTIDRIKQVWTVGAKFYGIPESYVRVCVSACPVCNSEGDHNGLHKRRRFEYTETMELLAKDVPHRLQQLAAKYKVILCIRQKYIRYKPFLAEVKDYCCHRAGEPNVKKTGKKKTNNKFISNRCGCGFRIRAIVPITNYSYKDKSFTYQEEGSATFKLYPVHSGHDPGPQESTGMVINQLIDSTNMTEVSGLLLEKVTEEAHASALRKVRELRAELASLEGRITRIPFESLGSIGQELQSVSLKLK</sequence>
<dbReference type="KEGG" id="smo:SELMODRAFT_42259"/>
<accession>D8S6W4</accession>
<dbReference type="Gramene" id="EFJ20005">
    <property type="protein sequence ID" value="EFJ20005"/>
    <property type="gene ID" value="SELMODRAFT_52204"/>
</dbReference>
<keyword evidence="3" id="KW-1185">Reference proteome</keyword>
<dbReference type="KEGG" id="smo:SELMODRAFT_52204"/>
<dbReference type="AlphaFoldDB" id="D8S6W4"/>
<dbReference type="PANTHER" id="PTHR37745:SF1">
    <property type="entry name" value="EXPRESSED PROTEIN"/>
    <property type="match status" value="1"/>
</dbReference>